<dbReference type="AlphaFoldDB" id="A0AAU9U784"/>
<organism evidence="1 2">
    <name type="scientific">Euphydryas editha</name>
    <name type="common">Edith's checkerspot</name>
    <dbReference type="NCBI Taxonomy" id="104508"/>
    <lineage>
        <taxon>Eukaryota</taxon>
        <taxon>Metazoa</taxon>
        <taxon>Ecdysozoa</taxon>
        <taxon>Arthropoda</taxon>
        <taxon>Hexapoda</taxon>
        <taxon>Insecta</taxon>
        <taxon>Pterygota</taxon>
        <taxon>Neoptera</taxon>
        <taxon>Endopterygota</taxon>
        <taxon>Lepidoptera</taxon>
        <taxon>Glossata</taxon>
        <taxon>Ditrysia</taxon>
        <taxon>Papilionoidea</taxon>
        <taxon>Nymphalidae</taxon>
        <taxon>Nymphalinae</taxon>
        <taxon>Euphydryas</taxon>
    </lineage>
</organism>
<reference evidence="1" key="1">
    <citation type="submission" date="2022-03" db="EMBL/GenBank/DDBJ databases">
        <authorList>
            <person name="Tunstrom K."/>
        </authorList>
    </citation>
    <scope>NUCLEOTIDE SEQUENCE</scope>
</reference>
<name>A0AAU9U784_EUPED</name>
<keyword evidence="2" id="KW-1185">Reference proteome</keyword>
<dbReference type="Proteomes" id="UP001153954">
    <property type="component" value="Unassembled WGS sequence"/>
</dbReference>
<dbReference type="EMBL" id="CAKOGL010000015">
    <property type="protein sequence ID" value="CAH2095704.1"/>
    <property type="molecule type" value="Genomic_DNA"/>
</dbReference>
<dbReference type="InterPro" id="IPR012337">
    <property type="entry name" value="RNaseH-like_sf"/>
</dbReference>
<dbReference type="SUPFAM" id="SSF53098">
    <property type="entry name" value="Ribonuclease H-like"/>
    <property type="match status" value="1"/>
</dbReference>
<sequence length="170" mass="19517">MHMFFYCLGEAFCLKPEDIDKVLAQYTNIGKHDWENEDNNITFWCEVLKYKDAAGNNSYQELGNLAKTILYLPDSNADVERVFSSMNIIQTKTRNKMGLKTMTSILHIRWGLKRLKESCCLHKVPIEIINKTGSNCKYSFKLTRNVDCNQPSTSALADVILEDSDEDSDF</sequence>
<accession>A0AAU9U784</accession>
<evidence type="ECO:0008006" key="3">
    <source>
        <dbReference type="Google" id="ProtNLM"/>
    </source>
</evidence>
<evidence type="ECO:0000313" key="1">
    <source>
        <dbReference type="EMBL" id="CAH2095704.1"/>
    </source>
</evidence>
<comment type="caution">
    <text evidence="1">The sequence shown here is derived from an EMBL/GenBank/DDBJ whole genome shotgun (WGS) entry which is preliminary data.</text>
</comment>
<evidence type="ECO:0000313" key="2">
    <source>
        <dbReference type="Proteomes" id="UP001153954"/>
    </source>
</evidence>
<protein>
    <recommendedName>
        <fullName evidence="3">HAT C-terminal dimerisation domain-containing protein</fullName>
    </recommendedName>
</protein>
<gene>
    <name evidence="1" type="ORF">EEDITHA_LOCUS11126</name>
</gene>
<proteinExistence type="predicted"/>